<comment type="similarity">
    <text evidence="1">Belongs to the protein-tyrosine phosphatase family.</text>
</comment>
<gene>
    <name evidence="3" type="ORF">HDA39_005504</name>
</gene>
<reference evidence="3 4" key="1">
    <citation type="submission" date="2020-08" db="EMBL/GenBank/DDBJ databases">
        <title>Sequencing the genomes of 1000 actinobacteria strains.</title>
        <authorList>
            <person name="Klenk H.-P."/>
        </authorList>
    </citation>
    <scope>NUCLEOTIDE SEQUENCE [LARGE SCALE GENOMIC DNA]</scope>
    <source>
        <strain evidence="3 4">DSM 28967</strain>
    </source>
</reference>
<feature type="domain" description="Tyrosine specific protein phosphatases" evidence="2">
    <location>
        <begin position="107"/>
        <end position="186"/>
    </location>
</feature>
<dbReference type="SUPFAM" id="SSF52799">
    <property type="entry name" value="(Phosphotyrosine protein) phosphatases II"/>
    <property type="match status" value="1"/>
</dbReference>
<dbReference type="PROSITE" id="PS50056">
    <property type="entry name" value="TYR_PHOSPHATASE_2"/>
    <property type="match status" value="1"/>
</dbReference>
<keyword evidence="4" id="KW-1185">Reference proteome</keyword>
<dbReference type="PROSITE" id="PS00383">
    <property type="entry name" value="TYR_PHOSPHATASE_1"/>
    <property type="match status" value="1"/>
</dbReference>
<dbReference type="InterPro" id="IPR016130">
    <property type="entry name" value="Tyr_Pase_AS"/>
</dbReference>
<name>A0A7W9MWX6_9ACTN</name>
<dbReference type="GO" id="GO:0004721">
    <property type="term" value="F:phosphoprotein phosphatase activity"/>
    <property type="evidence" value="ECO:0007669"/>
    <property type="project" value="InterPro"/>
</dbReference>
<evidence type="ECO:0000256" key="1">
    <source>
        <dbReference type="ARBA" id="ARBA00009580"/>
    </source>
</evidence>
<dbReference type="Pfam" id="PF13350">
    <property type="entry name" value="Y_phosphatase3"/>
    <property type="match status" value="1"/>
</dbReference>
<dbReference type="Gene3D" id="3.90.190.10">
    <property type="entry name" value="Protein tyrosine phosphatase superfamily"/>
    <property type="match status" value="1"/>
</dbReference>
<evidence type="ECO:0000313" key="4">
    <source>
        <dbReference type="Proteomes" id="UP000549971"/>
    </source>
</evidence>
<evidence type="ECO:0000313" key="3">
    <source>
        <dbReference type="EMBL" id="MBB5838770.1"/>
    </source>
</evidence>
<evidence type="ECO:0000259" key="2">
    <source>
        <dbReference type="PROSITE" id="PS50056"/>
    </source>
</evidence>
<accession>A0A7W9MWX6</accession>
<dbReference type="AlphaFoldDB" id="A0A7W9MWX6"/>
<comment type="caution">
    <text evidence="3">The sequence shown here is derived from an EMBL/GenBank/DDBJ whole genome shotgun (WGS) entry which is preliminary data.</text>
</comment>
<dbReference type="PANTHER" id="PTHR31126:SF1">
    <property type="entry name" value="TYROSINE SPECIFIC PROTEIN PHOSPHATASES DOMAIN-CONTAINING PROTEIN"/>
    <property type="match status" value="1"/>
</dbReference>
<sequence length="229" mass="24697">MRELEWDGALNARDLGGLPATGGTIQYGRVYRSAHPDALTAKGREALLAAGITTVIDLRNAEERLAVQAIDGITIHHQPVEDQSDEAFMAKWGERLSSPAYYNAVLHRWPGMITAVFARLADAPPGGVLIHCRAGCDRTGMIVSMLLALAGTPVADILDDYELALRTYAESADDRPLPGQTLDQHCAQACAELIGFLGSIDIPGYLTSSGLTFEQLARLRDRLVSENLA</sequence>
<dbReference type="PANTHER" id="PTHR31126">
    <property type="entry name" value="TYROSINE-PROTEIN PHOSPHATASE"/>
    <property type="match status" value="1"/>
</dbReference>
<organism evidence="3 4">
    <name type="scientific">Kribbella italica</name>
    <dbReference type="NCBI Taxonomy" id="1540520"/>
    <lineage>
        <taxon>Bacteria</taxon>
        <taxon>Bacillati</taxon>
        <taxon>Actinomycetota</taxon>
        <taxon>Actinomycetes</taxon>
        <taxon>Propionibacteriales</taxon>
        <taxon>Kribbellaceae</taxon>
        <taxon>Kribbella</taxon>
    </lineage>
</organism>
<dbReference type="RefSeq" id="WP_184799883.1">
    <property type="nucleotide sequence ID" value="NZ_JACHMY010000001.1"/>
</dbReference>
<dbReference type="Proteomes" id="UP000549971">
    <property type="component" value="Unassembled WGS sequence"/>
</dbReference>
<dbReference type="EMBL" id="JACHMY010000001">
    <property type="protein sequence ID" value="MBB5838770.1"/>
    <property type="molecule type" value="Genomic_DNA"/>
</dbReference>
<proteinExistence type="inferred from homology"/>
<dbReference type="InterPro" id="IPR000387">
    <property type="entry name" value="Tyr_Pase_dom"/>
</dbReference>
<protein>
    <recommendedName>
        <fullName evidence="2">Tyrosine specific protein phosphatases domain-containing protein</fullName>
    </recommendedName>
</protein>
<dbReference type="InterPro" id="IPR026893">
    <property type="entry name" value="Tyr/Ser_Pase_IphP-type"/>
</dbReference>
<dbReference type="InterPro" id="IPR029021">
    <property type="entry name" value="Prot-tyrosine_phosphatase-like"/>
</dbReference>